<dbReference type="PROSITE" id="PS51397">
    <property type="entry name" value="WLM"/>
    <property type="match status" value="1"/>
</dbReference>
<dbReference type="GO" id="GO:0005634">
    <property type="term" value="C:nucleus"/>
    <property type="evidence" value="ECO:0007669"/>
    <property type="project" value="TreeGrafter"/>
</dbReference>
<keyword evidence="2 4" id="KW-0863">Zinc-finger</keyword>
<protein>
    <recommendedName>
        <fullName evidence="8">WLM domain-containing protein</fullName>
    </recommendedName>
</protein>
<name>G0U8W1_TRYVY</name>
<dbReference type="EMBL" id="HE573027">
    <property type="protein sequence ID" value="CCC54043.1"/>
    <property type="molecule type" value="Genomic_DNA"/>
</dbReference>
<dbReference type="GO" id="GO:0008270">
    <property type="term" value="F:zinc ion binding"/>
    <property type="evidence" value="ECO:0007669"/>
    <property type="project" value="UniProtKB-KW"/>
</dbReference>
<dbReference type="AlphaFoldDB" id="G0U8W1"/>
<evidence type="ECO:0000259" key="6">
    <source>
        <dbReference type="PROSITE" id="PS51397"/>
    </source>
</evidence>
<dbReference type="InterPro" id="IPR053000">
    <property type="entry name" value="WSS1-like_metalloprotease"/>
</dbReference>
<feature type="domain" description="WLM" evidence="6">
    <location>
        <begin position="4"/>
        <end position="180"/>
    </location>
</feature>
<evidence type="ECO:0000256" key="1">
    <source>
        <dbReference type="ARBA" id="ARBA00022723"/>
    </source>
</evidence>
<sequence>MLDLADEFTPYRAIEQSSTLGWSNDETAKRYLEQLLALGHRILVAHSWKIKNLKEFYPRSARLLGLNVNKGEEVRIRFRRPGAKNTFLPFEEVLCTLLHEIAHCEVSWHNGQFWKLYSKLVAECEQLKMRPTLDCLLKTMSPPPPPGGGHRLGGSLCTPPSTDPGIMRLLLIEAVQRRMLAGRRSEPYGCSKDYVPPQDQVSPDFWNCERCGGTNTTPSSSPCTYCTDIPFLDEREEGWDCKRCSFHHFCTLPQCDACGMPRLETNGSSRFSVRRINTATSWSDDLYLSNVLGRLANVLNPVLLEYHWQVVVLEELMLHGPIIMAQGQFADGECDALTLRVRLRSPHKPSELLPFPYVLIAALHQLAHILERTHSIAFVHLWLSLVECVLKSNAPTGSPALMDEDDRECVNCFAKELQFIVDKYGKSRDEEQGCADRCPVPVPFLFSDCGTALKRVRPSDPCDTAQTYRSNASKVSTPWQCGRCSLINSVSGFIMCELCGAPRKLQPQESAAVCANGGAINSEPIVISDSEDIEDVDMDVVVTDAKCPISGRDILLIT</sequence>
<feature type="domain" description="RanBP2-type" evidence="5">
    <location>
        <begin position="235"/>
        <end position="264"/>
    </location>
</feature>
<keyword evidence="3" id="KW-0862">Zinc</keyword>
<accession>G0U8W1</accession>
<dbReference type="PANTHER" id="PTHR46622">
    <property type="entry name" value="DNA-DEPENDENT METALLOPROTEASE WSS1"/>
    <property type="match status" value="1"/>
</dbReference>
<organism evidence="7">
    <name type="scientific">Trypanosoma vivax (strain Y486)</name>
    <dbReference type="NCBI Taxonomy" id="1055687"/>
    <lineage>
        <taxon>Eukaryota</taxon>
        <taxon>Discoba</taxon>
        <taxon>Euglenozoa</taxon>
        <taxon>Kinetoplastea</taxon>
        <taxon>Metakinetoplastina</taxon>
        <taxon>Trypanosomatida</taxon>
        <taxon>Trypanosomatidae</taxon>
        <taxon>Trypanosoma</taxon>
        <taxon>Duttonella</taxon>
    </lineage>
</organism>
<proteinExistence type="predicted"/>
<dbReference type="SMART" id="SM00547">
    <property type="entry name" value="ZnF_RBZ"/>
    <property type="match status" value="2"/>
</dbReference>
<dbReference type="PROSITE" id="PS50199">
    <property type="entry name" value="ZF_RANBP2_2"/>
    <property type="match status" value="1"/>
</dbReference>
<dbReference type="VEuPathDB" id="TriTrypDB:TvY486_1115270"/>
<reference evidence="7" key="1">
    <citation type="journal article" date="2012" name="Proc. Natl. Acad. Sci. U.S.A.">
        <title>Antigenic diversity is generated by distinct evolutionary mechanisms in African trypanosome species.</title>
        <authorList>
            <person name="Jackson A.P."/>
            <person name="Berry A."/>
            <person name="Aslett M."/>
            <person name="Allison H.C."/>
            <person name="Burton P."/>
            <person name="Vavrova-Anderson J."/>
            <person name="Brown R."/>
            <person name="Browne H."/>
            <person name="Corton N."/>
            <person name="Hauser H."/>
            <person name="Gamble J."/>
            <person name="Gilderthorp R."/>
            <person name="Marcello L."/>
            <person name="McQuillan J."/>
            <person name="Otto T.D."/>
            <person name="Quail M.A."/>
            <person name="Sanders M.J."/>
            <person name="van Tonder A."/>
            <person name="Ginger M.L."/>
            <person name="Field M.C."/>
            <person name="Barry J.D."/>
            <person name="Hertz-Fowler C."/>
            <person name="Berriman M."/>
        </authorList>
    </citation>
    <scope>NUCLEOTIDE SEQUENCE</scope>
    <source>
        <strain evidence="7">Y486</strain>
    </source>
</reference>
<dbReference type="GO" id="GO:0006281">
    <property type="term" value="P:DNA repair"/>
    <property type="evidence" value="ECO:0007669"/>
    <property type="project" value="TreeGrafter"/>
</dbReference>
<evidence type="ECO:0000313" key="7">
    <source>
        <dbReference type="EMBL" id="CCC54043.1"/>
    </source>
</evidence>
<keyword evidence="1" id="KW-0479">Metal-binding</keyword>
<dbReference type="InterPro" id="IPR001876">
    <property type="entry name" value="Znf_RanBP2"/>
</dbReference>
<evidence type="ECO:0008006" key="8">
    <source>
        <dbReference type="Google" id="ProtNLM"/>
    </source>
</evidence>
<dbReference type="PANTHER" id="PTHR46622:SF1">
    <property type="entry name" value="DNA-DEPENDENT METALLOPROTEASE WSS1"/>
    <property type="match status" value="1"/>
</dbReference>
<evidence type="ECO:0000259" key="5">
    <source>
        <dbReference type="PROSITE" id="PS50199"/>
    </source>
</evidence>
<gene>
    <name evidence="7" type="ORF">TVY486_1115270</name>
</gene>
<evidence type="ECO:0000256" key="3">
    <source>
        <dbReference type="ARBA" id="ARBA00022833"/>
    </source>
</evidence>
<evidence type="ECO:0000256" key="4">
    <source>
        <dbReference type="PROSITE-ProRule" id="PRU00322"/>
    </source>
</evidence>
<dbReference type="InterPro" id="IPR013536">
    <property type="entry name" value="WLM_dom"/>
</dbReference>
<dbReference type="Pfam" id="PF08325">
    <property type="entry name" value="WLM"/>
    <property type="match status" value="2"/>
</dbReference>
<evidence type="ECO:0000256" key="2">
    <source>
        <dbReference type="ARBA" id="ARBA00022771"/>
    </source>
</evidence>
<dbReference type="GO" id="GO:0008237">
    <property type="term" value="F:metallopeptidase activity"/>
    <property type="evidence" value="ECO:0007669"/>
    <property type="project" value="TreeGrafter"/>
</dbReference>